<keyword evidence="5 11" id="KW-1003">Cell membrane</keyword>
<evidence type="ECO:0000256" key="2">
    <source>
        <dbReference type="ARBA" id="ARBA00004202"/>
    </source>
</evidence>
<dbReference type="InterPro" id="IPR036771">
    <property type="entry name" value="ATPsynth_dsu/esu_N"/>
</dbReference>
<comment type="subunit">
    <text evidence="11 12">F-type ATPases have 2 components, CF(1) - the catalytic core - and CF(0) - the membrane proton channel. CF(1) has five subunits: alpha(3), beta(3), gamma(1), delta(1), epsilon(1). CF(0) has three main subunits: a, b and c.</text>
</comment>
<sequence length="132" mass="14719">MSEVLKLTILTPDREFYEGEVVEVITESIQGDIAILPDHMPLVTTLKPANTEIVQKDGKKLKAFTSTGVLEVINNELKILCDSCEWPDEIDIDRAKAAKDRAEKRLSSQKDGVDVKRAEMALARALARINLK</sequence>
<dbReference type="PANTHER" id="PTHR13822:SF10">
    <property type="entry name" value="ATP SYNTHASE EPSILON CHAIN, CHLOROPLASTIC"/>
    <property type="match status" value="1"/>
</dbReference>
<dbReference type="NCBIfam" id="NF009984">
    <property type="entry name" value="PRK13450.1"/>
    <property type="match status" value="1"/>
</dbReference>
<evidence type="ECO:0000256" key="4">
    <source>
        <dbReference type="ARBA" id="ARBA00022448"/>
    </source>
</evidence>
<feature type="domain" description="ATP synthase epsilon subunit C-terminal" evidence="13">
    <location>
        <begin position="88"/>
        <end position="130"/>
    </location>
</feature>
<keyword evidence="4 11" id="KW-0813">Transport</keyword>
<dbReference type="SUPFAM" id="SSF51344">
    <property type="entry name" value="Epsilon subunit of F1F0-ATP synthase N-terminal domain"/>
    <property type="match status" value="1"/>
</dbReference>
<evidence type="ECO:0000256" key="9">
    <source>
        <dbReference type="ARBA" id="ARBA00023196"/>
    </source>
</evidence>
<keyword evidence="9 11" id="KW-0139">CF(1)</keyword>
<dbReference type="InterPro" id="IPR001469">
    <property type="entry name" value="ATP_synth_F1_dsu/esu"/>
</dbReference>
<dbReference type="Proteomes" id="UP000093694">
    <property type="component" value="Unassembled WGS sequence"/>
</dbReference>
<dbReference type="GO" id="GO:0046933">
    <property type="term" value="F:proton-transporting ATP synthase activity, rotational mechanism"/>
    <property type="evidence" value="ECO:0007669"/>
    <property type="project" value="UniProtKB-UniRule"/>
</dbReference>
<keyword evidence="7 11" id="KW-0406">Ion transport</keyword>
<comment type="subcellular location">
    <subcellularLocation>
        <location evidence="2 11">Cell membrane</location>
        <topology evidence="2 11">Peripheral membrane protein</topology>
    </subcellularLocation>
</comment>
<keyword evidence="18" id="KW-1185">Reference proteome</keyword>
<dbReference type="RefSeq" id="WP_063601756.1">
    <property type="nucleotide sequence ID" value="NZ_LITQ01000024.1"/>
</dbReference>
<comment type="caution">
    <text evidence="15">The sequence shown here is derived from an EMBL/GenBank/DDBJ whole genome shotgun (WGS) entry which is preliminary data.</text>
</comment>
<dbReference type="CDD" id="cd12152">
    <property type="entry name" value="F1-ATPase_delta"/>
    <property type="match status" value="1"/>
</dbReference>
<name>A0A166S7C2_9CLOT</name>
<gene>
    <name evidence="11 15" type="primary">atpC</name>
    <name evidence="16" type="ORF">CLCOS_01720</name>
    <name evidence="15" type="ORF">WX73_01638</name>
</gene>
<keyword evidence="10 11" id="KW-0066">ATP synthesis</keyword>
<evidence type="ECO:0000256" key="3">
    <source>
        <dbReference type="ARBA" id="ARBA00005712"/>
    </source>
</evidence>
<dbReference type="EMBL" id="LITQ01000024">
    <property type="protein sequence ID" value="OAA91753.1"/>
    <property type="molecule type" value="Genomic_DNA"/>
</dbReference>
<dbReference type="NCBIfam" id="TIGR01216">
    <property type="entry name" value="ATP_synt_epsi"/>
    <property type="match status" value="1"/>
</dbReference>
<dbReference type="Gene3D" id="1.20.5.440">
    <property type="entry name" value="ATP synthase delta/epsilon subunit, C-terminal domain"/>
    <property type="match status" value="1"/>
</dbReference>
<reference evidence="15 17" key="1">
    <citation type="journal article" date="2015" name="Biotechnol. Bioeng.">
        <title>Genome sequence and phenotypic characterization of Caulobacter segnis.</title>
        <authorList>
            <person name="Patel S."/>
            <person name="Fletcher B."/>
            <person name="Scott D.C."/>
            <person name="Ely B."/>
        </authorList>
    </citation>
    <scope>NUCLEOTIDE SEQUENCE [LARGE SCALE GENOMIC DNA]</scope>
    <source>
        <strain evidence="15 17">PS02</strain>
    </source>
</reference>
<dbReference type="Pfam" id="PF02823">
    <property type="entry name" value="ATP-synt_DE_N"/>
    <property type="match status" value="1"/>
</dbReference>
<reference evidence="16 18" key="2">
    <citation type="journal article" date="2016" name="Front. Microbiol.">
        <title>Industrial Acetogenic Biocatalysts: A Comparative Metabolic and Genomic Analysis.</title>
        <authorList>
            <person name="Bengelsdorf F."/>
            <person name="Poehlein A."/>
            <person name="Sonja S."/>
            <person name="Erz C."/>
            <person name="Hummel T."/>
            <person name="Hoffmeister S."/>
            <person name="Daniel R."/>
            <person name="Durre P."/>
        </authorList>
    </citation>
    <scope>NUCLEOTIDE SEQUENCE [LARGE SCALE GENOMIC DNA]</scope>
    <source>
        <strain evidence="16 18">PTA-10522</strain>
    </source>
</reference>
<keyword evidence="8 11" id="KW-0472">Membrane</keyword>
<evidence type="ECO:0000313" key="17">
    <source>
        <dbReference type="Proteomes" id="UP000077384"/>
    </source>
</evidence>
<dbReference type="PATRIC" id="fig|1705578.3.peg.1893"/>
<evidence type="ECO:0000256" key="5">
    <source>
        <dbReference type="ARBA" id="ARBA00022475"/>
    </source>
</evidence>
<dbReference type="SUPFAM" id="SSF46604">
    <property type="entry name" value="Epsilon subunit of F1F0-ATP synthase C-terminal domain"/>
    <property type="match status" value="1"/>
</dbReference>
<evidence type="ECO:0000256" key="11">
    <source>
        <dbReference type="HAMAP-Rule" id="MF_00530"/>
    </source>
</evidence>
<dbReference type="FunFam" id="1.20.5.440:FF:000001">
    <property type="entry name" value="ATP synthase epsilon chain"/>
    <property type="match status" value="1"/>
</dbReference>
<dbReference type="GO" id="GO:0005886">
    <property type="term" value="C:plasma membrane"/>
    <property type="evidence" value="ECO:0007669"/>
    <property type="project" value="UniProtKB-SubCell"/>
</dbReference>
<dbReference type="Gene3D" id="2.60.15.10">
    <property type="entry name" value="F0F1 ATP synthase delta/epsilon subunit, N-terminal"/>
    <property type="match status" value="1"/>
</dbReference>
<evidence type="ECO:0000256" key="6">
    <source>
        <dbReference type="ARBA" id="ARBA00022781"/>
    </source>
</evidence>
<evidence type="ECO:0000259" key="13">
    <source>
        <dbReference type="Pfam" id="PF00401"/>
    </source>
</evidence>
<dbReference type="HAMAP" id="MF_00530">
    <property type="entry name" value="ATP_synth_epsil_bac"/>
    <property type="match status" value="1"/>
</dbReference>
<comment type="function">
    <text evidence="1 11">Produces ATP from ADP in the presence of a proton gradient across the membrane.</text>
</comment>
<dbReference type="InterPro" id="IPR020547">
    <property type="entry name" value="ATP_synth_F1_esu_C"/>
</dbReference>
<dbReference type="Pfam" id="PF00401">
    <property type="entry name" value="ATP-synt_DE"/>
    <property type="match status" value="1"/>
</dbReference>
<evidence type="ECO:0000313" key="15">
    <source>
        <dbReference type="EMBL" id="OAA91753.1"/>
    </source>
</evidence>
<evidence type="ECO:0000256" key="1">
    <source>
        <dbReference type="ARBA" id="ARBA00003543"/>
    </source>
</evidence>
<comment type="similarity">
    <text evidence="3 11 12">Belongs to the ATPase epsilon chain family.</text>
</comment>
<dbReference type="GO" id="GO:0045259">
    <property type="term" value="C:proton-transporting ATP synthase complex"/>
    <property type="evidence" value="ECO:0007669"/>
    <property type="project" value="UniProtKB-KW"/>
</dbReference>
<dbReference type="Proteomes" id="UP000077384">
    <property type="component" value="Unassembled WGS sequence"/>
</dbReference>
<keyword evidence="6 11" id="KW-0375">Hydrogen ion transport</keyword>
<evidence type="ECO:0000256" key="10">
    <source>
        <dbReference type="ARBA" id="ARBA00023310"/>
    </source>
</evidence>
<feature type="domain" description="ATP synthase F1 complex delta/epsilon subunit N-terminal" evidence="14">
    <location>
        <begin position="5"/>
        <end position="83"/>
    </location>
</feature>
<dbReference type="InterPro" id="IPR036794">
    <property type="entry name" value="ATP_F1_dsu/esu_C_sf"/>
</dbReference>
<dbReference type="GO" id="GO:0005524">
    <property type="term" value="F:ATP binding"/>
    <property type="evidence" value="ECO:0007669"/>
    <property type="project" value="UniProtKB-UniRule"/>
</dbReference>
<dbReference type="AlphaFoldDB" id="A0A166S7C2"/>
<dbReference type="PANTHER" id="PTHR13822">
    <property type="entry name" value="ATP SYNTHASE DELTA/EPSILON CHAIN"/>
    <property type="match status" value="1"/>
</dbReference>
<evidence type="ECO:0000259" key="14">
    <source>
        <dbReference type="Pfam" id="PF02823"/>
    </source>
</evidence>
<organism evidence="15 17">
    <name type="scientific">Clostridium coskatii</name>
    <dbReference type="NCBI Taxonomy" id="1705578"/>
    <lineage>
        <taxon>Bacteria</taxon>
        <taxon>Bacillati</taxon>
        <taxon>Bacillota</taxon>
        <taxon>Clostridia</taxon>
        <taxon>Eubacteriales</taxon>
        <taxon>Clostridiaceae</taxon>
        <taxon>Clostridium</taxon>
    </lineage>
</organism>
<dbReference type="EMBL" id="LROR01000018">
    <property type="protein sequence ID" value="OBR97702.1"/>
    <property type="molecule type" value="Genomic_DNA"/>
</dbReference>
<accession>A0A166S7C2</accession>
<evidence type="ECO:0000313" key="16">
    <source>
        <dbReference type="EMBL" id="OBR97702.1"/>
    </source>
</evidence>
<evidence type="ECO:0000313" key="18">
    <source>
        <dbReference type="Proteomes" id="UP000093694"/>
    </source>
</evidence>
<evidence type="ECO:0000256" key="7">
    <source>
        <dbReference type="ARBA" id="ARBA00023065"/>
    </source>
</evidence>
<proteinExistence type="inferred from homology"/>
<evidence type="ECO:0000256" key="12">
    <source>
        <dbReference type="RuleBase" id="RU003656"/>
    </source>
</evidence>
<dbReference type="InterPro" id="IPR020546">
    <property type="entry name" value="ATP_synth_F1_dsu/esu_N"/>
</dbReference>
<protein>
    <recommendedName>
        <fullName evidence="11">ATP synthase epsilon chain</fullName>
    </recommendedName>
    <alternativeName>
        <fullName evidence="11">ATP synthase F1 sector epsilon subunit</fullName>
    </alternativeName>
    <alternativeName>
        <fullName evidence="11">F-ATPase epsilon subunit</fullName>
    </alternativeName>
</protein>
<evidence type="ECO:0000256" key="8">
    <source>
        <dbReference type="ARBA" id="ARBA00023136"/>
    </source>
</evidence>